<keyword evidence="2" id="KW-1185">Reference proteome</keyword>
<proteinExistence type="predicted"/>
<organism evidence="1 2">
    <name type="scientific">Bauhinia variegata</name>
    <name type="common">Purple orchid tree</name>
    <name type="synonym">Phanera variegata</name>
    <dbReference type="NCBI Taxonomy" id="167791"/>
    <lineage>
        <taxon>Eukaryota</taxon>
        <taxon>Viridiplantae</taxon>
        <taxon>Streptophyta</taxon>
        <taxon>Embryophyta</taxon>
        <taxon>Tracheophyta</taxon>
        <taxon>Spermatophyta</taxon>
        <taxon>Magnoliopsida</taxon>
        <taxon>eudicotyledons</taxon>
        <taxon>Gunneridae</taxon>
        <taxon>Pentapetalae</taxon>
        <taxon>rosids</taxon>
        <taxon>fabids</taxon>
        <taxon>Fabales</taxon>
        <taxon>Fabaceae</taxon>
        <taxon>Cercidoideae</taxon>
        <taxon>Cercideae</taxon>
        <taxon>Bauhiniinae</taxon>
        <taxon>Bauhinia</taxon>
    </lineage>
</organism>
<comment type="caution">
    <text evidence="1">The sequence shown here is derived from an EMBL/GenBank/DDBJ whole genome shotgun (WGS) entry which is preliminary data.</text>
</comment>
<dbReference type="Proteomes" id="UP000828941">
    <property type="component" value="Chromosome 13"/>
</dbReference>
<name>A0ACB9KSH6_BAUVA</name>
<evidence type="ECO:0000313" key="2">
    <source>
        <dbReference type="Proteomes" id="UP000828941"/>
    </source>
</evidence>
<accession>A0ACB9KSH6</accession>
<dbReference type="EMBL" id="CM039438">
    <property type="protein sequence ID" value="KAI4300050.1"/>
    <property type="molecule type" value="Genomic_DNA"/>
</dbReference>
<reference evidence="1 2" key="1">
    <citation type="journal article" date="2022" name="DNA Res.">
        <title>Chromosomal-level genome assembly of the orchid tree Bauhinia variegata (Leguminosae; Cercidoideae) supports the allotetraploid origin hypothesis of Bauhinia.</title>
        <authorList>
            <person name="Zhong Y."/>
            <person name="Chen Y."/>
            <person name="Zheng D."/>
            <person name="Pang J."/>
            <person name="Liu Y."/>
            <person name="Luo S."/>
            <person name="Meng S."/>
            <person name="Qian L."/>
            <person name="Wei D."/>
            <person name="Dai S."/>
            <person name="Zhou R."/>
        </authorList>
    </citation>
    <scope>NUCLEOTIDE SEQUENCE [LARGE SCALE GENOMIC DNA]</scope>
    <source>
        <strain evidence="1">BV-YZ2020</strain>
    </source>
</reference>
<evidence type="ECO:0000313" key="1">
    <source>
        <dbReference type="EMBL" id="KAI4300050.1"/>
    </source>
</evidence>
<gene>
    <name evidence="1" type="ORF">L6164_033468</name>
</gene>
<sequence length="130" mass="15520">MKNRGKPVKICDTNRLWMPIYRHDYQHRRFKFENRVENNVGQKASHNATNARDLGTWRRIVALETLIKPTMRKKQVKACLRRLMICDSWIVIVTIMTPCKAIFSKLDKFQSRVKLKNNEFLDVTWICIEL</sequence>
<protein>
    <submittedName>
        <fullName evidence="1">Uncharacterized protein</fullName>
    </submittedName>
</protein>